<keyword evidence="5 8" id="KW-1133">Transmembrane helix</keyword>
<feature type="transmembrane region" description="Helical" evidence="8">
    <location>
        <begin position="91"/>
        <end position="117"/>
    </location>
</feature>
<evidence type="ECO:0000256" key="5">
    <source>
        <dbReference type="ARBA" id="ARBA00022989"/>
    </source>
</evidence>
<evidence type="ECO:0000313" key="9">
    <source>
        <dbReference type="EMBL" id="QYM78379.1"/>
    </source>
</evidence>
<evidence type="ECO:0000256" key="4">
    <source>
        <dbReference type="ARBA" id="ARBA00022692"/>
    </source>
</evidence>
<feature type="transmembrane region" description="Helical" evidence="8">
    <location>
        <begin position="145"/>
        <end position="168"/>
    </location>
</feature>
<keyword evidence="7 8" id="KW-0472">Membrane</keyword>
<feature type="transmembrane region" description="Helical" evidence="8">
    <location>
        <begin position="66"/>
        <end position="85"/>
    </location>
</feature>
<sequence length="478" mass="51043">MLRPADIARTLTLRDLQWMSVFQPHRRDPDLRPVALGFLALILVGAGALLLPAAHAAGHRLTVIDALFVSTSAVCVTGLTPINIAETLSGFGQAVVLTLIQFGGLGIVTASLMLVMLGRRRLSLAHEGAVAATIGRLQRARPAELFRFSCLAVVLAETAGAAGLFWRLRAVNPGADQVQLLWQAVFHAVSAFCNAGFSIFPEGLVRWRGDAMLLSIIDVLVILGGIGLLSLVNLRYFRFWRHDPRERGQLTLQTRLAATVSALLLVGGTLATLLFEWHATLAGEPLGRRISWAFFHATSLRTAGFNVVDVTLMHPATLVLGLGLMFVGGSPGSMAGGIKTVTFAVLFATARAALQRKENVEIFGRRINARTSAIALMIGLVAATIVGAGVIALMFTEFRAPASAAPDHWLGVIFEAVSAFGTVGLSAGVTPLLTMAGKLVVIALMFIGRVAPMLLAVYLARPVKRWHTRYAEEQVALG</sequence>
<feature type="transmembrane region" description="Helical" evidence="8">
    <location>
        <begin position="333"/>
        <end position="354"/>
    </location>
</feature>
<feature type="transmembrane region" description="Helical" evidence="8">
    <location>
        <begin position="439"/>
        <end position="460"/>
    </location>
</feature>
<protein>
    <recommendedName>
        <fullName evidence="11">Potassium uptake TrkH family protein</fullName>
    </recommendedName>
</protein>
<feature type="transmembrane region" description="Helical" evidence="8">
    <location>
        <begin position="374"/>
        <end position="396"/>
    </location>
</feature>
<dbReference type="RefSeq" id="WP_220161483.1">
    <property type="nucleotide sequence ID" value="NZ_CP080507.1"/>
</dbReference>
<reference evidence="9" key="1">
    <citation type="submission" date="2021-08" db="EMBL/GenBank/DDBJ databases">
        <title>Genome of a novel bacterium of the phylum Verrucomicrobia, Oleiharenicola sp. KSB-15.</title>
        <authorList>
            <person name="Chung J.-H."/>
            <person name="Ahn J.-H."/>
            <person name="Yoon Y."/>
            <person name="Kim D.-Y."/>
            <person name="An S.-H."/>
            <person name="Park I."/>
            <person name="Yeon J."/>
        </authorList>
    </citation>
    <scope>NUCLEOTIDE SEQUENCE</scope>
    <source>
        <strain evidence="9">KSB-15</strain>
    </source>
</reference>
<name>A0A8F9TV74_9BACT</name>
<evidence type="ECO:0000256" key="6">
    <source>
        <dbReference type="ARBA" id="ARBA00023065"/>
    </source>
</evidence>
<dbReference type="AlphaFoldDB" id="A0A8F9TV74"/>
<proteinExistence type="predicted"/>
<evidence type="ECO:0008006" key="11">
    <source>
        <dbReference type="Google" id="ProtNLM"/>
    </source>
</evidence>
<keyword evidence="3" id="KW-1003">Cell membrane</keyword>
<accession>A0A8F9TV74</accession>
<dbReference type="GO" id="GO:0005886">
    <property type="term" value="C:plasma membrane"/>
    <property type="evidence" value="ECO:0007669"/>
    <property type="project" value="UniProtKB-SubCell"/>
</dbReference>
<evidence type="ECO:0000256" key="3">
    <source>
        <dbReference type="ARBA" id="ARBA00022475"/>
    </source>
</evidence>
<feature type="transmembrane region" description="Helical" evidence="8">
    <location>
        <begin position="256"/>
        <end position="282"/>
    </location>
</feature>
<evidence type="ECO:0000256" key="2">
    <source>
        <dbReference type="ARBA" id="ARBA00022448"/>
    </source>
</evidence>
<feature type="transmembrane region" description="Helical" evidence="8">
    <location>
        <begin position="408"/>
        <end position="427"/>
    </location>
</feature>
<dbReference type="KEGG" id="ole:K0B96_13890"/>
<keyword evidence="6" id="KW-0406">Ion transport</keyword>
<evidence type="ECO:0000313" key="10">
    <source>
        <dbReference type="Proteomes" id="UP000825051"/>
    </source>
</evidence>
<keyword evidence="2" id="KW-0813">Transport</keyword>
<evidence type="ECO:0000256" key="8">
    <source>
        <dbReference type="SAM" id="Phobius"/>
    </source>
</evidence>
<dbReference type="PANTHER" id="PTHR32024">
    <property type="entry name" value="TRK SYSTEM POTASSIUM UPTAKE PROTEIN TRKG-RELATED"/>
    <property type="match status" value="1"/>
</dbReference>
<feature type="transmembrane region" description="Helical" evidence="8">
    <location>
        <begin position="212"/>
        <end position="236"/>
    </location>
</feature>
<feature type="transmembrane region" description="Helical" evidence="8">
    <location>
        <begin position="180"/>
        <end position="200"/>
    </location>
</feature>
<dbReference type="EMBL" id="CP080507">
    <property type="protein sequence ID" value="QYM78379.1"/>
    <property type="molecule type" value="Genomic_DNA"/>
</dbReference>
<evidence type="ECO:0000256" key="1">
    <source>
        <dbReference type="ARBA" id="ARBA00004651"/>
    </source>
</evidence>
<dbReference type="Pfam" id="PF02386">
    <property type="entry name" value="TrkH"/>
    <property type="match status" value="1"/>
</dbReference>
<dbReference type="PANTHER" id="PTHR32024:SF1">
    <property type="entry name" value="KTR SYSTEM POTASSIUM UPTAKE PROTEIN B"/>
    <property type="match status" value="1"/>
</dbReference>
<dbReference type="InterPro" id="IPR003445">
    <property type="entry name" value="Cat_transpt"/>
</dbReference>
<dbReference type="GO" id="GO:0008324">
    <property type="term" value="F:monoatomic cation transmembrane transporter activity"/>
    <property type="evidence" value="ECO:0007669"/>
    <property type="project" value="InterPro"/>
</dbReference>
<keyword evidence="4 8" id="KW-0812">Transmembrane</keyword>
<organism evidence="9 10">
    <name type="scientific">Horticoccus luteus</name>
    <dbReference type="NCBI Taxonomy" id="2862869"/>
    <lineage>
        <taxon>Bacteria</taxon>
        <taxon>Pseudomonadati</taxon>
        <taxon>Verrucomicrobiota</taxon>
        <taxon>Opitutia</taxon>
        <taxon>Opitutales</taxon>
        <taxon>Opitutaceae</taxon>
        <taxon>Horticoccus</taxon>
    </lineage>
</organism>
<dbReference type="GO" id="GO:0030001">
    <property type="term" value="P:metal ion transport"/>
    <property type="evidence" value="ECO:0007669"/>
    <property type="project" value="UniProtKB-ARBA"/>
</dbReference>
<feature type="transmembrane region" description="Helical" evidence="8">
    <location>
        <begin position="34"/>
        <end position="54"/>
    </location>
</feature>
<keyword evidence="10" id="KW-1185">Reference proteome</keyword>
<comment type="subcellular location">
    <subcellularLocation>
        <location evidence="1">Cell membrane</location>
        <topology evidence="1">Multi-pass membrane protein</topology>
    </subcellularLocation>
</comment>
<evidence type="ECO:0000256" key="7">
    <source>
        <dbReference type="ARBA" id="ARBA00023136"/>
    </source>
</evidence>
<dbReference type="Proteomes" id="UP000825051">
    <property type="component" value="Chromosome"/>
</dbReference>
<gene>
    <name evidence="9" type="ORF">K0B96_13890</name>
</gene>